<dbReference type="OrthoDB" id="9811036at2"/>
<dbReference type="SUPFAM" id="SSF52833">
    <property type="entry name" value="Thioredoxin-like"/>
    <property type="match status" value="1"/>
</dbReference>
<dbReference type="Pfam" id="PF02683">
    <property type="entry name" value="DsbD_TM"/>
    <property type="match status" value="1"/>
</dbReference>
<dbReference type="SUPFAM" id="SSF74863">
    <property type="entry name" value="Thiol:disulfide interchange protein DsbD, N-terminal domain (DsbD-alpha)"/>
    <property type="match status" value="1"/>
</dbReference>
<dbReference type="GO" id="GO:0017004">
    <property type="term" value="P:cytochrome complex assembly"/>
    <property type="evidence" value="ECO:0007669"/>
    <property type="project" value="UniProtKB-KW"/>
</dbReference>
<proteinExistence type="predicted"/>
<dbReference type="STRING" id="223786.SAMN05216234_1369"/>
<evidence type="ECO:0000256" key="3">
    <source>
        <dbReference type="ARBA" id="ARBA00022692"/>
    </source>
</evidence>
<keyword evidence="11" id="KW-1185">Reference proteome</keyword>
<evidence type="ECO:0000259" key="9">
    <source>
        <dbReference type="PROSITE" id="PS51352"/>
    </source>
</evidence>
<feature type="transmembrane region" description="Helical" evidence="7">
    <location>
        <begin position="417"/>
        <end position="437"/>
    </location>
</feature>
<dbReference type="PANTHER" id="PTHR32234">
    <property type="entry name" value="THIOL:DISULFIDE INTERCHANGE PROTEIN DSBD"/>
    <property type="match status" value="1"/>
</dbReference>
<evidence type="ECO:0000256" key="4">
    <source>
        <dbReference type="ARBA" id="ARBA00022748"/>
    </source>
</evidence>
<sequence>MRRIMISILFAISLYAGFLSVDDAFHPAVTLKDNKVFVQINMADHIHLTKDALKFDVKPVGEVELGKYTLPAAEKDEFGDEIYTKEFKVKIPLILKSQNSKDVTFVLTYQGCSDRGVCYPPVTKEYNFTLSTPAVSEEKGQKSESNFLSEEESIASTLKSKSFGIVLLTFFGFGLLLALTPCIFPMIPILSSIIVAQGEGMTARRGFWLSLVYVLSMAFTYTLAGVLAGLFGANIQAALQNPWVISLFSLLFVALAFSMFGFYEIGLPASIQSRLSKTSDEAGKKGGIVGVAIMGFLSALIVGPCVAPPLAGALIYIGQTGDALLGGAALFVMSLGMGAPLVLIGMGAGRFMPKPGGWMTTVSKIFGVVMLGVAIWMLSRIIPETLTMGLWSILFIISSVYMGAFEPLGSERSWNALLKGVGLLFFIYGLFLFFGTFTGAKNPIDPLQVIKERSYGNVELTRALQFETVKSLDDLLVKIKNSNKPVMVDFRADWCVSCKELEDSTFKDKKVIDALNGYNLYQVDVTQNSVEQKRMMKYFGIFGPPAILFFKNGEEIKHKRVSGYKSPSEFLEIISL</sequence>
<dbReference type="Pfam" id="PF13899">
    <property type="entry name" value="Thioredoxin_7"/>
    <property type="match status" value="1"/>
</dbReference>
<keyword evidence="4" id="KW-0201">Cytochrome c-type biogenesis</keyword>
<keyword evidence="5 7" id="KW-1133">Transmembrane helix</keyword>
<feature type="transmembrane region" description="Helical" evidence="7">
    <location>
        <begin position="323"/>
        <end position="344"/>
    </location>
</feature>
<feature type="transmembrane region" description="Helical" evidence="7">
    <location>
        <begin position="208"/>
        <end position="231"/>
    </location>
</feature>
<organism evidence="10 11">
    <name type="scientific">Hydrogenimonas thermophila</name>
    <dbReference type="NCBI Taxonomy" id="223786"/>
    <lineage>
        <taxon>Bacteria</taxon>
        <taxon>Pseudomonadati</taxon>
        <taxon>Campylobacterota</taxon>
        <taxon>Epsilonproteobacteria</taxon>
        <taxon>Campylobacterales</taxon>
        <taxon>Hydrogenimonadaceae</taxon>
        <taxon>Hydrogenimonas</taxon>
    </lineage>
</organism>
<dbReference type="NCBIfam" id="NF001419">
    <property type="entry name" value="PRK00293.1"/>
    <property type="match status" value="1"/>
</dbReference>
<dbReference type="GO" id="GO:0005886">
    <property type="term" value="C:plasma membrane"/>
    <property type="evidence" value="ECO:0007669"/>
    <property type="project" value="UniProtKB-SubCell"/>
</dbReference>
<keyword evidence="8" id="KW-0732">Signal</keyword>
<dbReference type="PROSITE" id="PS51352">
    <property type="entry name" value="THIOREDOXIN_2"/>
    <property type="match status" value="1"/>
</dbReference>
<evidence type="ECO:0000256" key="1">
    <source>
        <dbReference type="ARBA" id="ARBA00004651"/>
    </source>
</evidence>
<dbReference type="RefSeq" id="WP_092913506.1">
    <property type="nucleotide sequence ID" value="NZ_FOXB01000036.1"/>
</dbReference>
<gene>
    <name evidence="10" type="ORF">SAMN05216234_1369</name>
</gene>
<dbReference type="GO" id="GO:0045454">
    <property type="term" value="P:cell redox homeostasis"/>
    <property type="evidence" value="ECO:0007669"/>
    <property type="project" value="TreeGrafter"/>
</dbReference>
<dbReference type="EMBL" id="FOXB01000036">
    <property type="protein sequence ID" value="SFP72921.1"/>
    <property type="molecule type" value="Genomic_DNA"/>
</dbReference>
<feature type="transmembrane region" description="Helical" evidence="7">
    <location>
        <begin position="365"/>
        <end position="382"/>
    </location>
</feature>
<evidence type="ECO:0000313" key="11">
    <source>
        <dbReference type="Proteomes" id="UP000199227"/>
    </source>
</evidence>
<evidence type="ECO:0000313" key="10">
    <source>
        <dbReference type="EMBL" id="SFP72921.1"/>
    </source>
</evidence>
<evidence type="ECO:0000256" key="5">
    <source>
        <dbReference type="ARBA" id="ARBA00022989"/>
    </source>
</evidence>
<keyword evidence="6 7" id="KW-0472">Membrane</keyword>
<dbReference type="CDD" id="cd02953">
    <property type="entry name" value="DsbDgamma"/>
    <property type="match status" value="1"/>
</dbReference>
<dbReference type="InterPro" id="IPR036249">
    <property type="entry name" value="Thioredoxin-like_sf"/>
</dbReference>
<keyword evidence="3 7" id="KW-0812">Transmembrane</keyword>
<evidence type="ECO:0000256" key="8">
    <source>
        <dbReference type="SAM" id="SignalP"/>
    </source>
</evidence>
<evidence type="ECO:0000256" key="2">
    <source>
        <dbReference type="ARBA" id="ARBA00022475"/>
    </source>
</evidence>
<evidence type="ECO:0000256" key="6">
    <source>
        <dbReference type="ARBA" id="ARBA00023136"/>
    </source>
</evidence>
<reference evidence="10 11" key="1">
    <citation type="submission" date="2016-10" db="EMBL/GenBank/DDBJ databases">
        <authorList>
            <person name="de Groot N.N."/>
        </authorList>
    </citation>
    <scope>NUCLEOTIDE SEQUENCE [LARGE SCALE GENOMIC DNA]</scope>
    <source>
        <strain evidence="10 11">EP1-55-1</strain>
    </source>
</reference>
<dbReference type="InterPro" id="IPR036929">
    <property type="entry name" value="DsbDN_sf"/>
</dbReference>
<feature type="domain" description="Thioredoxin" evidence="9">
    <location>
        <begin position="436"/>
        <end position="576"/>
    </location>
</feature>
<dbReference type="Gene3D" id="2.60.40.1250">
    <property type="entry name" value="Thiol:disulfide interchange protein DsbD, N-terminal domain"/>
    <property type="match status" value="1"/>
</dbReference>
<keyword evidence="2" id="KW-1003">Cell membrane</keyword>
<dbReference type="Proteomes" id="UP000199227">
    <property type="component" value="Unassembled WGS sequence"/>
</dbReference>
<dbReference type="Pfam" id="PF11412">
    <property type="entry name" value="DsbD_N"/>
    <property type="match status" value="1"/>
</dbReference>
<evidence type="ECO:0000256" key="7">
    <source>
        <dbReference type="SAM" id="Phobius"/>
    </source>
</evidence>
<feature type="transmembrane region" description="Helical" evidence="7">
    <location>
        <begin position="163"/>
        <end position="196"/>
    </location>
</feature>
<dbReference type="InterPro" id="IPR028250">
    <property type="entry name" value="DsbDN"/>
</dbReference>
<name>A0A1I5SQL5_9BACT</name>
<protein>
    <submittedName>
        <fullName evidence="10">Thiol:disulfide interchange protein DsbD</fullName>
    </submittedName>
</protein>
<comment type="subcellular location">
    <subcellularLocation>
        <location evidence="1">Cell membrane</location>
        <topology evidence="1">Multi-pass membrane protein</topology>
    </subcellularLocation>
</comment>
<feature type="transmembrane region" description="Helical" evidence="7">
    <location>
        <begin position="288"/>
        <end position="317"/>
    </location>
</feature>
<dbReference type="InterPro" id="IPR003834">
    <property type="entry name" value="Cyt_c_assmbl_TM_dom"/>
</dbReference>
<dbReference type="Gene3D" id="3.40.30.10">
    <property type="entry name" value="Glutaredoxin"/>
    <property type="match status" value="1"/>
</dbReference>
<accession>A0A1I5SQL5</accession>
<dbReference type="PANTHER" id="PTHR32234:SF0">
    <property type="entry name" value="THIOL:DISULFIDE INTERCHANGE PROTEIN DSBD"/>
    <property type="match status" value="1"/>
</dbReference>
<feature type="transmembrane region" description="Helical" evidence="7">
    <location>
        <begin position="388"/>
        <end position="405"/>
    </location>
</feature>
<dbReference type="InterPro" id="IPR035671">
    <property type="entry name" value="DsbD_gamma"/>
</dbReference>
<feature type="chain" id="PRO_5011464989" evidence="8">
    <location>
        <begin position="22"/>
        <end position="576"/>
    </location>
</feature>
<dbReference type="AlphaFoldDB" id="A0A1I5SQL5"/>
<dbReference type="InterPro" id="IPR013766">
    <property type="entry name" value="Thioredoxin_domain"/>
</dbReference>
<feature type="signal peptide" evidence="8">
    <location>
        <begin position="1"/>
        <end position="21"/>
    </location>
</feature>
<dbReference type="GO" id="GO:0015035">
    <property type="term" value="F:protein-disulfide reductase activity"/>
    <property type="evidence" value="ECO:0007669"/>
    <property type="project" value="TreeGrafter"/>
</dbReference>
<feature type="transmembrane region" description="Helical" evidence="7">
    <location>
        <begin position="243"/>
        <end position="267"/>
    </location>
</feature>